<accession>A0ABQ1QJA0</accession>
<dbReference type="Proteomes" id="UP000630594">
    <property type="component" value="Unassembled WGS sequence"/>
</dbReference>
<reference evidence="3" key="1">
    <citation type="journal article" date="2019" name="Int. J. Syst. Evol. Microbiol.">
        <title>The Global Catalogue of Microorganisms (GCM) 10K type strain sequencing project: providing services to taxonomists for standard genome sequencing and annotation.</title>
        <authorList>
            <consortium name="The Broad Institute Genomics Platform"/>
            <consortium name="The Broad Institute Genome Sequencing Center for Infectious Disease"/>
            <person name="Wu L."/>
            <person name="Ma J."/>
        </authorList>
    </citation>
    <scope>NUCLEOTIDE SEQUENCE [LARGE SCALE GENOMIC DNA]</scope>
    <source>
        <strain evidence="3">CCM 7403</strain>
    </source>
</reference>
<dbReference type="EMBL" id="BMCK01000005">
    <property type="protein sequence ID" value="GGD29455.1"/>
    <property type="molecule type" value="Genomic_DNA"/>
</dbReference>
<organism evidence="2 3">
    <name type="scientific">Nocardioides daphniae</name>
    <dbReference type="NCBI Taxonomy" id="402297"/>
    <lineage>
        <taxon>Bacteria</taxon>
        <taxon>Bacillati</taxon>
        <taxon>Actinomycetota</taxon>
        <taxon>Actinomycetes</taxon>
        <taxon>Propionibacteriales</taxon>
        <taxon>Nocardioidaceae</taxon>
        <taxon>Nocardioides</taxon>
    </lineage>
</organism>
<evidence type="ECO:0000313" key="2">
    <source>
        <dbReference type="EMBL" id="GGD29455.1"/>
    </source>
</evidence>
<evidence type="ECO:0000256" key="1">
    <source>
        <dbReference type="SAM" id="MobiDB-lite"/>
    </source>
</evidence>
<keyword evidence="3" id="KW-1185">Reference proteome</keyword>
<gene>
    <name evidence="2" type="ORF">GCM10007231_31180</name>
</gene>
<feature type="region of interest" description="Disordered" evidence="1">
    <location>
        <begin position="1"/>
        <end position="49"/>
    </location>
</feature>
<name>A0ABQ1QJA0_9ACTN</name>
<proteinExistence type="predicted"/>
<sequence length="110" mass="11061">MAPIVADADNGPPAGSACAPPPARPGAAPLSHTPRVTTRSTGPARAAQAFTEASTWRQVGGRLAVLAPVHLALAWVASTSRLPEVPAGAVWPAAGVAALWISTASRRSLP</sequence>
<evidence type="ECO:0000313" key="3">
    <source>
        <dbReference type="Proteomes" id="UP000630594"/>
    </source>
</evidence>
<protein>
    <submittedName>
        <fullName evidence="2">Uncharacterized protein</fullName>
    </submittedName>
</protein>
<comment type="caution">
    <text evidence="2">The sequence shown here is derived from an EMBL/GenBank/DDBJ whole genome shotgun (WGS) entry which is preliminary data.</text>
</comment>